<dbReference type="OrthoDB" id="10051571at2759"/>
<dbReference type="InterPro" id="IPR048945">
    <property type="entry name" value="RASSF8/10_RA"/>
</dbReference>
<protein>
    <recommendedName>
        <fullName evidence="3">Ras-associating domain-containing protein</fullName>
    </recommendedName>
</protein>
<sequence>MEVKVWVEGLPKTICGIHKDTTCHDIIKALAYATKKRGRFVLVERWGQTEKTLSPADLLMHLLQQKGEYWHAVQFILRRTDAGGGGAAVPVASSPGTTASSSANTSESLSPLPRPPPAAVVPLPPDSATPFQRNGMRKSLTSHGSEVLSVPKVVRSRGNVLTENQNRNHALIRENNFPSDLIDVPLIVNGGAEKKSKENGGASLKASPLLVPIIPYGSEVSLQTEEAMRREAATAAAAASHGRQRSMDDQLYRATYGLTKEKGGGGGGGGGAERVAEAKLRERKKQLCLEIKQQKEQLAHTQVDEMHFDRELMLWEEKAEKMAREVESFEASFHGLRSSEKSVIQALKDHSALHLEDVLRASRKTEESLKSEISTIRQRVTECQEKISRAESKARSIAEQLRSDRDNSAEIILKEERDRLGRELQHLAVIQDNQTRRLEEIGLSEQRLESILLAKQLELDSLQGSLKKANFEGFVGTLSGKPDETSPDSLPDPEMDRASSRPVETTGPIRPEIQSPSPAIPARCGGTTGSNPSQRILVLKRNSTREPSCGMWV</sequence>
<feature type="region of interest" description="Disordered" evidence="2">
    <location>
        <begin position="475"/>
        <end position="534"/>
    </location>
</feature>
<feature type="coiled-coil region" evidence="1">
    <location>
        <begin position="277"/>
        <end position="332"/>
    </location>
</feature>
<dbReference type="PANTHER" id="PTHR15286">
    <property type="entry name" value="RAS-ASSOCIATING DOMAIN CONTAINING PROTEIN"/>
    <property type="match status" value="1"/>
</dbReference>
<dbReference type="InterPro" id="IPR033593">
    <property type="entry name" value="N-RASSF"/>
</dbReference>
<comment type="caution">
    <text evidence="4">The sequence shown here is derived from an EMBL/GenBank/DDBJ whole genome shotgun (WGS) entry which is preliminary data.</text>
</comment>
<keyword evidence="1" id="KW-0175">Coiled coil</keyword>
<keyword evidence="5" id="KW-1185">Reference proteome</keyword>
<dbReference type="PROSITE" id="PS50200">
    <property type="entry name" value="RA"/>
    <property type="match status" value="1"/>
</dbReference>
<reference evidence="5" key="1">
    <citation type="submission" date="2017-01" db="EMBL/GenBank/DDBJ databases">
        <title>Comparative genomics of anhydrobiosis in the tardigrade Hypsibius dujardini.</title>
        <authorList>
            <person name="Yoshida Y."/>
            <person name="Koutsovoulos G."/>
            <person name="Laetsch D."/>
            <person name="Stevens L."/>
            <person name="Kumar S."/>
            <person name="Horikawa D."/>
            <person name="Ishino K."/>
            <person name="Komine S."/>
            <person name="Tomita M."/>
            <person name="Blaxter M."/>
            <person name="Arakawa K."/>
        </authorList>
    </citation>
    <scope>NUCLEOTIDE SEQUENCE [LARGE SCALE GENOMIC DNA]</scope>
    <source>
        <strain evidence="5">Z151</strain>
    </source>
</reference>
<dbReference type="InterPro" id="IPR000159">
    <property type="entry name" value="RA_dom"/>
</dbReference>
<dbReference type="Gene3D" id="3.10.20.90">
    <property type="entry name" value="Phosphatidylinositol 3-kinase Catalytic Subunit, Chain A, domain 1"/>
    <property type="match status" value="1"/>
</dbReference>
<name>A0A1W0WAJ4_HYPEX</name>
<dbReference type="PANTHER" id="PTHR15286:SF6">
    <property type="entry name" value="GH01133P"/>
    <property type="match status" value="1"/>
</dbReference>
<dbReference type="AlphaFoldDB" id="A0A1W0WAJ4"/>
<evidence type="ECO:0000256" key="2">
    <source>
        <dbReference type="SAM" id="MobiDB-lite"/>
    </source>
</evidence>
<feature type="region of interest" description="Disordered" evidence="2">
    <location>
        <begin position="86"/>
        <end position="118"/>
    </location>
</feature>
<dbReference type="GO" id="GO:0007165">
    <property type="term" value="P:signal transduction"/>
    <property type="evidence" value="ECO:0007669"/>
    <property type="project" value="InterPro"/>
</dbReference>
<evidence type="ECO:0000313" key="5">
    <source>
        <dbReference type="Proteomes" id="UP000192578"/>
    </source>
</evidence>
<evidence type="ECO:0000313" key="4">
    <source>
        <dbReference type="EMBL" id="OQV12246.1"/>
    </source>
</evidence>
<proteinExistence type="predicted"/>
<organism evidence="4 5">
    <name type="scientific">Hypsibius exemplaris</name>
    <name type="common">Freshwater tardigrade</name>
    <dbReference type="NCBI Taxonomy" id="2072580"/>
    <lineage>
        <taxon>Eukaryota</taxon>
        <taxon>Metazoa</taxon>
        <taxon>Ecdysozoa</taxon>
        <taxon>Tardigrada</taxon>
        <taxon>Eutardigrada</taxon>
        <taxon>Parachela</taxon>
        <taxon>Hypsibioidea</taxon>
        <taxon>Hypsibiidae</taxon>
        <taxon>Hypsibius</taxon>
    </lineage>
</organism>
<feature type="coiled-coil region" evidence="1">
    <location>
        <begin position="373"/>
        <end position="400"/>
    </location>
</feature>
<gene>
    <name evidence="4" type="ORF">BV898_13508</name>
</gene>
<dbReference type="SMART" id="SM00314">
    <property type="entry name" value="RA"/>
    <property type="match status" value="1"/>
</dbReference>
<evidence type="ECO:0000259" key="3">
    <source>
        <dbReference type="PROSITE" id="PS50200"/>
    </source>
</evidence>
<accession>A0A1W0WAJ4</accession>
<evidence type="ECO:0000256" key="1">
    <source>
        <dbReference type="SAM" id="Coils"/>
    </source>
</evidence>
<feature type="domain" description="Ras-associating" evidence="3">
    <location>
        <begin position="1"/>
        <end position="82"/>
    </location>
</feature>
<dbReference type="InterPro" id="IPR029071">
    <property type="entry name" value="Ubiquitin-like_domsf"/>
</dbReference>
<dbReference type="Proteomes" id="UP000192578">
    <property type="component" value="Unassembled WGS sequence"/>
</dbReference>
<feature type="compositionally biased region" description="Low complexity" evidence="2">
    <location>
        <begin position="88"/>
        <end position="111"/>
    </location>
</feature>
<dbReference type="SUPFAM" id="SSF54236">
    <property type="entry name" value="Ubiquitin-like"/>
    <property type="match status" value="1"/>
</dbReference>
<dbReference type="EMBL" id="MTYJ01000150">
    <property type="protein sequence ID" value="OQV12246.1"/>
    <property type="molecule type" value="Genomic_DNA"/>
</dbReference>
<dbReference type="Pfam" id="PF21712">
    <property type="entry name" value="RASSF8-10_RA"/>
    <property type="match status" value="1"/>
</dbReference>